<keyword evidence="7 10" id="KW-0808">Transferase</keyword>
<evidence type="ECO:0000256" key="3">
    <source>
        <dbReference type="ARBA" id="ARBA00020902"/>
    </source>
</evidence>
<evidence type="ECO:0000313" key="11">
    <source>
        <dbReference type="EMBL" id="KIH75760.1"/>
    </source>
</evidence>
<evidence type="ECO:0000256" key="8">
    <source>
        <dbReference type="ARBA" id="ARBA00023098"/>
    </source>
</evidence>
<dbReference type="GO" id="GO:0016020">
    <property type="term" value="C:membrane"/>
    <property type="evidence" value="ECO:0007669"/>
    <property type="project" value="GOC"/>
</dbReference>
<evidence type="ECO:0000256" key="5">
    <source>
        <dbReference type="ARBA" id="ARBA00022556"/>
    </source>
</evidence>
<dbReference type="AlphaFoldDB" id="A0A0C2HL96"/>
<dbReference type="EC" id="2.4.1.182" evidence="2 10"/>
<keyword evidence="5 10" id="KW-0441">Lipid A biosynthesis</keyword>
<evidence type="ECO:0000256" key="7">
    <source>
        <dbReference type="ARBA" id="ARBA00022679"/>
    </source>
</evidence>
<keyword evidence="6 10" id="KW-0328">Glycosyltransferase</keyword>
<dbReference type="GO" id="GO:0008915">
    <property type="term" value="F:lipid-A-disaccharide synthase activity"/>
    <property type="evidence" value="ECO:0007669"/>
    <property type="project" value="UniProtKB-UniRule"/>
</dbReference>
<evidence type="ECO:0000313" key="12">
    <source>
        <dbReference type="Proteomes" id="UP000035068"/>
    </source>
</evidence>
<proteinExistence type="inferred from homology"/>
<evidence type="ECO:0000256" key="4">
    <source>
        <dbReference type="ARBA" id="ARBA00022516"/>
    </source>
</evidence>
<dbReference type="GO" id="GO:0009245">
    <property type="term" value="P:lipid A biosynthetic process"/>
    <property type="evidence" value="ECO:0007669"/>
    <property type="project" value="UniProtKB-UniRule"/>
</dbReference>
<dbReference type="Proteomes" id="UP000035068">
    <property type="component" value="Unassembled WGS sequence"/>
</dbReference>
<evidence type="ECO:0000256" key="2">
    <source>
        <dbReference type="ARBA" id="ARBA00012687"/>
    </source>
</evidence>
<dbReference type="HAMAP" id="MF_00392">
    <property type="entry name" value="LpxB"/>
    <property type="match status" value="1"/>
</dbReference>
<evidence type="ECO:0000256" key="10">
    <source>
        <dbReference type="HAMAP-Rule" id="MF_00392"/>
    </source>
</evidence>
<comment type="catalytic activity">
    <reaction evidence="9 10">
        <text>a lipid X + a UDP-2-N,3-O-bis[(3R)-3-hydroxyacyl]-alpha-D-glucosamine = a lipid A disaccharide + UDP + H(+)</text>
        <dbReference type="Rhea" id="RHEA:67828"/>
        <dbReference type="ChEBI" id="CHEBI:15378"/>
        <dbReference type="ChEBI" id="CHEBI:58223"/>
        <dbReference type="ChEBI" id="CHEBI:137748"/>
        <dbReference type="ChEBI" id="CHEBI:176338"/>
        <dbReference type="ChEBI" id="CHEBI:176343"/>
        <dbReference type="EC" id="2.4.1.182"/>
    </reaction>
</comment>
<sequence length="394" mass="44111">MSIAPNSEKRRALIVTGEASGDLHGANLIRAARDIDPDLEFFGIGGRRMEAQGCEILFRGEELAVVGLVEVAAHFPAIYRAFKKLEVILNSDRRPDVLILIDFPEFNLRLAAKAKAAGVPVLYYVSPQVWAWRRGRVKKIARRVDRLAAIFPFEPQLYEGLDIDVEYVGHPLVADLKLTAERDAYLARHGLDPQRPVVGLFPGSRRSELKYIFDTIADTARMLHRQRPQLQFLLPVAPSLKHKSFHERLLGSGLEIKMVQDNIYDTARACDAAISVSGTVTLQIALVETPLAIIYQMNSLTYAIGKRLVKLPHIGLVNIVAEKPVVREFIQDMATAENIGAEVLRMLDDQNYRDRIKEDLREVRRLLGEGGCSEKVARMASEMSRGQVRRGEAA</sequence>
<keyword evidence="4 10" id="KW-0444">Lipid biosynthesis</keyword>
<dbReference type="Pfam" id="PF02684">
    <property type="entry name" value="LpxB"/>
    <property type="match status" value="1"/>
</dbReference>
<dbReference type="RefSeq" id="WP_040100522.1">
    <property type="nucleotide sequence ID" value="NZ_JWJD01000007.1"/>
</dbReference>
<name>A0A0C2HL96_9BACT</name>
<dbReference type="NCBIfam" id="TIGR00215">
    <property type="entry name" value="lpxB"/>
    <property type="match status" value="1"/>
</dbReference>
<dbReference type="PANTHER" id="PTHR30372:SF4">
    <property type="entry name" value="LIPID-A-DISACCHARIDE SYNTHASE, MITOCHONDRIAL-RELATED"/>
    <property type="match status" value="1"/>
</dbReference>
<evidence type="ECO:0000256" key="1">
    <source>
        <dbReference type="ARBA" id="ARBA00002056"/>
    </source>
</evidence>
<dbReference type="EMBL" id="JWJD01000007">
    <property type="protein sequence ID" value="KIH75760.1"/>
    <property type="molecule type" value="Genomic_DNA"/>
</dbReference>
<dbReference type="UniPathway" id="UPA00973"/>
<evidence type="ECO:0000256" key="9">
    <source>
        <dbReference type="ARBA" id="ARBA00048975"/>
    </source>
</evidence>
<accession>A0A0C2HL96</accession>
<dbReference type="PANTHER" id="PTHR30372">
    <property type="entry name" value="LIPID-A-DISACCHARIDE SYNTHASE"/>
    <property type="match status" value="1"/>
</dbReference>
<keyword evidence="8 10" id="KW-0443">Lipid metabolism</keyword>
<comment type="function">
    <text evidence="1 10">Condensation of UDP-2,3-diacylglucosamine and 2,3-diacylglucosamine-1-phosphate to form lipid A disaccharide, a precursor of lipid A, a phosphorylated glycolipid that anchors the lipopolysaccharide to the outer membrane of the cell.</text>
</comment>
<protein>
    <recommendedName>
        <fullName evidence="3 10">Lipid-A-disaccharide synthase</fullName>
        <ecNumber evidence="2 10">2.4.1.182</ecNumber>
    </recommendedName>
</protein>
<gene>
    <name evidence="10" type="primary">lpxB</name>
    <name evidence="11" type="ORF">GFER_14245</name>
</gene>
<comment type="caution">
    <text evidence="11">The sequence shown here is derived from an EMBL/GenBank/DDBJ whole genome shotgun (WGS) entry which is preliminary data.</text>
</comment>
<dbReference type="SUPFAM" id="SSF53756">
    <property type="entry name" value="UDP-Glycosyltransferase/glycogen phosphorylase"/>
    <property type="match status" value="1"/>
</dbReference>
<reference evidence="11 12" key="1">
    <citation type="submission" date="2014-12" db="EMBL/GenBank/DDBJ databases">
        <title>Genomes of Geoalkalibacter ferrihydriticus and Geoalkalibacter subterraneus, two haloalkaliphilic metal-reducing members of the Geobacteraceae.</title>
        <authorList>
            <person name="Badalamenti J.P."/>
            <person name="Torres C.I."/>
            <person name="Krajmalnik-Brown R."/>
            <person name="Bond D.R."/>
        </authorList>
    </citation>
    <scope>NUCLEOTIDE SEQUENCE [LARGE SCALE GENOMIC DNA]</scope>
    <source>
        <strain evidence="11 12">DSM 17813</strain>
    </source>
</reference>
<comment type="pathway">
    <text evidence="10">Bacterial outer membrane biogenesis; LPS lipid A biosynthesis.</text>
</comment>
<dbReference type="GO" id="GO:0005543">
    <property type="term" value="F:phospholipid binding"/>
    <property type="evidence" value="ECO:0007669"/>
    <property type="project" value="TreeGrafter"/>
</dbReference>
<dbReference type="InterPro" id="IPR003835">
    <property type="entry name" value="Glyco_trans_19"/>
</dbReference>
<evidence type="ECO:0000256" key="6">
    <source>
        <dbReference type="ARBA" id="ARBA00022676"/>
    </source>
</evidence>
<organism evidence="11 12">
    <name type="scientific">Geoalkalibacter ferrihydriticus DSM 17813</name>
    <dbReference type="NCBI Taxonomy" id="1121915"/>
    <lineage>
        <taxon>Bacteria</taxon>
        <taxon>Pseudomonadati</taxon>
        <taxon>Thermodesulfobacteriota</taxon>
        <taxon>Desulfuromonadia</taxon>
        <taxon>Desulfuromonadales</taxon>
        <taxon>Geoalkalibacteraceae</taxon>
        <taxon>Geoalkalibacter</taxon>
    </lineage>
</organism>
<keyword evidence="12" id="KW-1185">Reference proteome</keyword>
<comment type="similarity">
    <text evidence="10">Belongs to the LpxB family.</text>
</comment>